<protein>
    <recommendedName>
        <fullName evidence="2">Small EDRK-rich factor-like N-terminal domain-containing protein</fullName>
    </recommendedName>
</protein>
<keyword evidence="4" id="KW-1185">Reference proteome</keyword>
<dbReference type="Pfam" id="PF04419">
    <property type="entry name" value="SERF-like_N"/>
    <property type="match status" value="1"/>
</dbReference>
<feature type="compositionally biased region" description="Basic and acidic residues" evidence="1">
    <location>
        <begin position="1"/>
        <end position="24"/>
    </location>
</feature>
<accession>A0A395HDI1</accession>
<proteinExistence type="predicted"/>
<evidence type="ECO:0000256" key="1">
    <source>
        <dbReference type="SAM" id="MobiDB-lite"/>
    </source>
</evidence>
<feature type="region of interest" description="Disordered" evidence="1">
    <location>
        <begin position="1"/>
        <end position="41"/>
    </location>
</feature>
<reference evidence="3 4" key="1">
    <citation type="submission" date="2018-02" db="EMBL/GenBank/DDBJ databases">
        <title>The genomes of Aspergillus section Nigri reveals drivers in fungal speciation.</title>
        <authorList>
            <consortium name="DOE Joint Genome Institute"/>
            <person name="Vesth T.C."/>
            <person name="Nybo J."/>
            <person name="Theobald S."/>
            <person name="Brandl J."/>
            <person name="Frisvad J.C."/>
            <person name="Nielsen K.F."/>
            <person name="Lyhne E.K."/>
            <person name="Kogle M.E."/>
            <person name="Kuo A."/>
            <person name="Riley R."/>
            <person name="Clum A."/>
            <person name="Nolan M."/>
            <person name="Lipzen A."/>
            <person name="Salamov A."/>
            <person name="Henrissat B."/>
            <person name="Wiebenga A."/>
            <person name="De vries R.P."/>
            <person name="Grigoriev I.V."/>
            <person name="Mortensen U.H."/>
            <person name="Andersen M.R."/>
            <person name="Baker S.E."/>
        </authorList>
    </citation>
    <scope>NUCLEOTIDE SEQUENCE [LARGE SCALE GENOMIC DNA]</scope>
    <source>
        <strain evidence="3 4">CBS 121593</strain>
    </source>
</reference>
<dbReference type="EMBL" id="KZ824420">
    <property type="protein sequence ID" value="RAL05726.1"/>
    <property type="molecule type" value="Genomic_DNA"/>
</dbReference>
<gene>
    <name evidence="3" type="ORF">BO80DRAFT_79485</name>
</gene>
<sequence>MARGNQRDKSREKNQKKKEQEKKTTQLASIGRSKERSRRTCRGKEEIRIPRLYLRCTSQTGRRTMLVYIYHSRIRFSNSISTNPRIHSILETVPRLSRMDIVDVGYNYGLRYGLTATRGEGLVNWVCAVGACDETHGI</sequence>
<organism evidence="3 4">
    <name type="scientific">Aspergillus ibericus CBS 121593</name>
    <dbReference type="NCBI Taxonomy" id="1448316"/>
    <lineage>
        <taxon>Eukaryota</taxon>
        <taxon>Fungi</taxon>
        <taxon>Dikarya</taxon>
        <taxon>Ascomycota</taxon>
        <taxon>Pezizomycotina</taxon>
        <taxon>Eurotiomycetes</taxon>
        <taxon>Eurotiomycetidae</taxon>
        <taxon>Eurotiales</taxon>
        <taxon>Aspergillaceae</taxon>
        <taxon>Aspergillus</taxon>
        <taxon>Aspergillus subgen. Circumdati</taxon>
    </lineage>
</organism>
<evidence type="ECO:0000313" key="3">
    <source>
        <dbReference type="EMBL" id="RAL05726.1"/>
    </source>
</evidence>
<dbReference type="GeneID" id="37229656"/>
<evidence type="ECO:0000313" key="4">
    <source>
        <dbReference type="Proteomes" id="UP000249402"/>
    </source>
</evidence>
<dbReference type="RefSeq" id="XP_025580053.1">
    <property type="nucleotide sequence ID" value="XM_025724791.1"/>
</dbReference>
<dbReference type="Proteomes" id="UP000249402">
    <property type="component" value="Unassembled WGS sequence"/>
</dbReference>
<dbReference type="InterPro" id="IPR007513">
    <property type="entry name" value="SERF-like_N"/>
</dbReference>
<dbReference type="AlphaFoldDB" id="A0A395HDI1"/>
<dbReference type="VEuPathDB" id="FungiDB:BO80DRAFT_79485"/>
<name>A0A395HDI1_9EURO</name>
<evidence type="ECO:0000259" key="2">
    <source>
        <dbReference type="Pfam" id="PF04419"/>
    </source>
</evidence>
<feature type="domain" description="Small EDRK-rich factor-like N-terminal" evidence="2">
    <location>
        <begin position="1"/>
        <end position="24"/>
    </location>
</feature>